<reference evidence="8" key="1">
    <citation type="submission" date="2023-07" db="EMBL/GenBank/DDBJ databases">
        <title>Wenyingzhuangia sp. chi5 genome sequencing and assembly.</title>
        <authorList>
            <person name="Park S."/>
        </authorList>
    </citation>
    <scope>NUCLEOTIDE SEQUENCE</scope>
    <source>
        <strain evidence="8">Chi5</strain>
    </source>
</reference>
<dbReference type="Pfam" id="PF07681">
    <property type="entry name" value="DoxX"/>
    <property type="match status" value="1"/>
</dbReference>
<feature type="transmembrane region" description="Helical" evidence="7">
    <location>
        <begin position="46"/>
        <end position="66"/>
    </location>
</feature>
<evidence type="ECO:0000256" key="7">
    <source>
        <dbReference type="SAM" id="Phobius"/>
    </source>
</evidence>
<proteinExistence type="inferred from homology"/>
<evidence type="ECO:0000256" key="6">
    <source>
        <dbReference type="ARBA" id="ARBA00023136"/>
    </source>
</evidence>
<comment type="subcellular location">
    <subcellularLocation>
        <location evidence="1">Cell membrane</location>
        <topology evidence="1">Multi-pass membrane protein</topology>
    </subcellularLocation>
</comment>
<keyword evidence="4 7" id="KW-0812">Transmembrane</keyword>
<keyword evidence="6 7" id="KW-0472">Membrane</keyword>
<dbReference type="Proteomes" id="UP001168642">
    <property type="component" value="Unassembled WGS sequence"/>
</dbReference>
<organism evidence="8 9">
    <name type="scientific">Wenyingzhuangia gilva</name>
    <dbReference type="NCBI Taxonomy" id="3057677"/>
    <lineage>
        <taxon>Bacteria</taxon>
        <taxon>Pseudomonadati</taxon>
        <taxon>Bacteroidota</taxon>
        <taxon>Flavobacteriia</taxon>
        <taxon>Flavobacteriales</taxon>
        <taxon>Flavobacteriaceae</taxon>
        <taxon>Wenyingzhuangia</taxon>
    </lineage>
</organism>
<dbReference type="PANTHER" id="PTHR33452:SF1">
    <property type="entry name" value="INNER MEMBRANE PROTEIN YPHA-RELATED"/>
    <property type="match status" value="1"/>
</dbReference>
<evidence type="ECO:0000256" key="4">
    <source>
        <dbReference type="ARBA" id="ARBA00022692"/>
    </source>
</evidence>
<comment type="caution">
    <text evidence="8">The sequence shown here is derived from an EMBL/GenBank/DDBJ whole genome shotgun (WGS) entry which is preliminary data.</text>
</comment>
<evidence type="ECO:0000256" key="5">
    <source>
        <dbReference type="ARBA" id="ARBA00022989"/>
    </source>
</evidence>
<evidence type="ECO:0000256" key="3">
    <source>
        <dbReference type="ARBA" id="ARBA00022475"/>
    </source>
</evidence>
<gene>
    <name evidence="8" type="ORF">QVZ41_13015</name>
</gene>
<comment type="similarity">
    <text evidence="2">Belongs to the DoxX family.</text>
</comment>
<keyword evidence="9" id="KW-1185">Reference proteome</keyword>
<dbReference type="EMBL" id="JAUMIT010000007">
    <property type="protein sequence ID" value="MDO3695763.1"/>
    <property type="molecule type" value="Genomic_DNA"/>
</dbReference>
<keyword evidence="5 7" id="KW-1133">Transmembrane helix</keyword>
<evidence type="ECO:0000256" key="2">
    <source>
        <dbReference type="ARBA" id="ARBA00006679"/>
    </source>
</evidence>
<feature type="transmembrane region" description="Helical" evidence="7">
    <location>
        <begin position="73"/>
        <end position="92"/>
    </location>
</feature>
<dbReference type="InterPro" id="IPR051907">
    <property type="entry name" value="DoxX-like_oxidoreductase"/>
</dbReference>
<evidence type="ECO:0000256" key="1">
    <source>
        <dbReference type="ARBA" id="ARBA00004651"/>
    </source>
</evidence>
<evidence type="ECO:0000313" key="8">
    <source>
        <dbReference type="EMBL" id="MDO3695763.1"/>
    </source>
</evidence>
<keyword evidence="3" id="KW-1003">Cell membrane</keyword>
<accession>A0ABT8VUW7</accession>
<evidence type="ECO:0000313" key="9">
    <source>
        <dbReference type="Proteomes" id="UP001168642"/>
    </source>
</evidence>
<protein>
    <submittedName>
        <fullName evidence="8">DoxX family protein</fullName>
    </submittedName>
</protein>
<dbReference type="PANTHER" id="PTHR33452">
    <property type="entry name" value="OXIDOREDUCTASE CATD-RELATED"/>
    <property type="match status" value="1"/>
</dbReference>
<feature type="transmembrane region" description="Helical" evidence="7">
    <location>
        <begin position="7"/>
        <end position="26"/>
    </location>
</feature>
<sequence length="132" mass="14376">MKKNADLGLLVLRIAIGGLMLLHGIAKLKGISYIEGMLTEKGFPSFMAYGVYITEIVAPFLVLIGYRTRLVSLVYAFGAIFIIFLAHSQEIFSLNDYGGWAIELIGLYLLGSVALFFTGGGKFGVSSSNIWD</sequence>
<feature type="transmembrane region" description="Helical" evidence="7">
    <location>
        <begin position="98"/>
        <end position="117"/>
    </location>
</feature>
<dbReference type="InterPro" id="IPR032808">
    <property type="entry name" value="DoxX"/>
</dbReference>
<dbReference type="RefSeq" id="WP_302885064.1">
    <property type="nucleotide sequence ID" value="NZ_JAUMIT010000007.1"/>
</dbReference>
<name>A0ABT8VUW7_9FLAO</name>